<evidence type="ECO:0000313" key="4">
    <source>
        <dbReference type="Proteomes" id="UP001469365"/>
    </source>
</evidence>
<dbReference type="NCBIfam" id="TIGR02871">
    <property type="entry name" value="spore_ylbJ"/>
    <property type="match status" value="1"/>
</dbReference>
<feature type="transmembrane region" description="Helical" evidence="1">
    <location>
        <begin position="229"/>
        <end position="256"/>
    </location>
</feature>
<feature type="transmembrane region" description="Helical" evidence="1">
    <location>
        <begin position="79"/>
        <end position="98"/>
    </location>
</feature>
<sequence>MMRAANPGLLLISLLAAALAGLILVYPEPSLQASLRGISIWWDVLFPALFPFIVISELMLGIGIVHFFGMLLDPMMRPLFRIPGIGGFVMAIGFASGYPVSARMTAQLYEQKLVNREEGERLVAFTTSSDPIFLIGAVSVGFFHNAALAGILASAHYGSAVLVGLIMRFHGRRSAGNNPHQLYTGAKPPVRGGIGRQAFEAMHRARLQDGRPLSVMVTQALSSGLQMSFIIGGLVVFFSVVMEVMASAGIMTYIYAGVQALLHSIGLPAVLSQAIVNGFFEVTLGAKAAGSAPGISLMYQAAIAAWVLSWGGMSVHAQIVSLLHHTPLRYWPFAAARFIHGLLAFLLVLLLWKPLAGWLDTAPSSVSAVDMARPVTSWVRYTLPQAFWLLSGTLAALLALSFVFYFIRACMKRLRT</sequence>
<keyword evidence="4" id="KW-1185">Reference proteome</keyword>
<organism evidence="3 4">
    <name type="scientific">Paenibacillus filicis</name>
    <dbReference type="NCBI Taxonomy" id="669464"/>
    <lineage>
        <taxon>Bacteria</taxon>
        <taxon>Bacillati</taxon>
        <taxon>Bacillota</taxon>
        <taxon>Bacilli</taxon>
        <taxon>Bacillales</taxon>
        <taxon>Paenibacillaceae</taxon>
        <taxon>Paenibacillus</taxon>
    </lineage>
</organism>
<keyword evidence="1" id="KW-1133">Transmembrane helix</keyword>
<evidence type="ECO:0000256" key="1">
    <source>
        <dbReference type="SAM" id="Phobius"/>
    </source>
</evidence>
<feature type="transmembrane region" description="Helical" evidence="1">
    <location>
        <begin position="330"/>
        <end position="352"/>
    </location>
</feature>
<comment type="caution">
    <text evidence="3">The sequence shown here is derived from an EMBL/GenBank/DDBJ whole genome shotgun (WGS) entry which is preliminary data.</text>
</comment>
<keyword evidence="1" id="KW-0812">Transmembrane</keyword>
<name>A0ABU9DL79_9BACL</name>
<dbReference type="Pfam" id="PF07670">
    <property type="entry name" value="Gate"/>
    <property type="match status" value="1"/>
</dbReference>
<gene>
    <name evidence="3" type="primary">ylbJ</name>
    <name evidence="3" type="ORF">WMW72_17015</name>
</gene>
<dbReference type="Proteomes" id="UP001469365">
    <property type="component" value="Unassembled WGS sequence"/>
</dbReference>
<feature type="domain" description="Nucleoside transporter/FeoB GTPase Gate" evidence="2">
    <location>
        <begin position="45"/>
        <end position="124"/>
    </location>
</feature>
<protein>
    <submittedName>
        <fullName evidence="3">Sporulation integral membrane protein YlbJ</fullName>
    </submittedName>
</protein>
<feature type="transmembrane region" description="Helical" evidence="1">
    <location>
        <begin position="48"/>
        <end position="72"/>
    </location>
</feature>
<accession>A0ABU9DL79</accession>
<dbReference type="EMBL" id="JBBPCC010000010">
    <property type="protein sequence ID" value="MEK8129610.1"/>
    <property type="molecule type" value="Genomic_DNA"/>
</dbReference>
<evidence type="ECO:0000259" key="2">
    <source>
        <dbReference type="Pfam" id="PF07670"/>
    </source>
</evidence>
<proteinExistence type="predicted"/>
<keyword evidence="1" id="KW-0472">Membrane</keyword>
<reference evidence="3 4" key="1">
    <citation type="submission" date="2024-04" db="EMBL/GenBank/DDBJ databases">
        <title>draft genome sequnece of Paenibacillus filicis.</title>
        <authorList>
            <person name="Kim D.-U."/>
        </authorList>
    </citation>
    <scope>NUCLEOTIDE SEQUENCE [LARGE SCALE GENOMIC DNA]</scope>
    <source>
        <strain evidence="3 4">KACC14197</strain>
    </source>
</reference>
<feature type="transmembrane region" description="Helical" evidence="1">
    <location>
        <begin position="132"/>
        <end position="165"/>
    </location>
</feature>
<dbReference type="InterPro" id="IPR014226">
    <property type="entry name" value="Spore_IM_YlbJ"/>
</dbReference>
<feature type="transmembrane region" description="Helical" evidence="1">
    <location>
        <begin position="386"/>
        <end position="407"/>
    </location>
</feature>
<evidence type="ECO:0000313" key="3">
    <source>
        <dbReference type="EMBL" id="MEK8129610.1"/>
    </source>
</evidence>
<dbReference type="InterPro" id="IPR011642">
    <property type="entry name" value="Gate_dom"/>
</dbReference>
<feature type="transmembrane region" description="Helical" evidence="1">
    <location>
        <begin position="303"/>
        <end position="323"/>
    </location>
</feature>